<dbReference type="Gene3D" id="3.10.280.10">
    <property type="entry name" value="Mitochondrial glycoprotein"/>
    <property type="match status" value="1"/>
</dbReference>
<dbReference type="SUPFAM" id="SSF54529">
    <property type="entry name" value="Mitochondrial glycoprotein MAM33-like"/>
    <property type="match status" value="1"/>
</dbReference>
<gene>
    <name evidence="2" type="ORF">PHET_02956</name>
</gene>
<dbReference type="OrthoDB" id="278212at2759"/>
<comment type="similarity">
    <text evidence="1">Belongs to the MAM33 family.</text>
</comment>
<dbReference type="PANTHER" id="PTHR10826:SF1">
    <property type="entry name" value="COMPLEMENT COMPONENT 1 Q SUBCOMPONENT-BINDING PROTEIN, MITOCHONDRIAL"/>
    <property type="match status" value="1"/>
</dbReference>
<dbReference type="PANTHER" id="PTHR10826">
    <property type="entry name" value="COMPLEMENT COMPONENT 1"/>
    <property type="match status" value="1"/>
</dbReference>
<dbReference type="GO" id="GO:0042256">
    <property type="term" value="P:cytosolic ribosome assembly"/>
    <property type="evidence" value="ECO:0007669"/>
    <property type="project" value="TreeGrafter"/>
</dbReference>
<evidence type="ECO:0000256" key="1">
    <source>
        <dbReference type="ARBA" id="ARBA00005457"/>
    </source>
</evidence>
<dbReference type="InterPro" id="IPR003428">
    <property type="entry name" value="MAM33"/>
</dbReference>
<dbReference type="InterPro" id="IPR036561">
    <property type="entry name" value="MAM33_sf"/>
</dbReference>
<evidence type="ECO:0000313" key="3">
    <source>
        <dbReference type="Proteomes" id="UP000748531"/>
    </source>
</evidence>
<evidence type="ECO:0000313" key="2">
    <source>
        <dbReference type="EMBL" id="KAF5403687.1"/>
    </source>
</evidence>
<comment type="caution">
    <text evidence="2">The sequence shown here is derived from an EMBL/GenBank/DDBJ whole genome shotgun (WGS) entry which is preliminary data.</text>
</comment>
<sequence>MMHRSLTKLCRGIATTARFAKLSKNPTPSIYSCFSTLKSPVFIQQKYFSSQVDRQFTEVLSNEIKQEQENMYSCNPPRGFTVAKAEGTDILLKKEYSDGVCVEIGINLAGSINPEMEDVEEEHPSSDKRDDAPVLEAHPDIRIRLVKPSGRSVVFNCSLPSRDTRSQMDSENSNVPTYSVDSVEMERLPGYFVYTDLFDDTMYDHTMQLLMERKLDAQFQNELQEFCTAEEHKLYLKFLDEFHAYCRD</sequence>
<dbReference type="Proteomes" id="UP000748531">
    <property type="component" value="Unassembled WGS sequence"/>
</dbReference>
<name>A0A8J4X1Q5_9TREM</name>
<dbReference type="Pfam" id="PF02330">
    <property type="entry name" value="MAM33"/>
    <property type="match status" value="1"/>
</dbReference>
<organism evidence="2 3">
    <name type="scientific">Paragonimus heterotremus</name>
    <dbReference type="NCBI Taxonomy" id="100268"/>
    <lineage>
        <taxon>Eukaryota</taxon>
        <taxon>Metazoa</taxon>
        <taxon>Spiralia</taxon>
        <taxon>Lophotrochozoa</taxon>
        <taxon>Platyhelminthes</taxon>
        <taxon>Trematoda</taxon>
        <taxon>Digenea</taxon>
        <taxon>Plagiorchiida</taxon>
        <taxon>Troglotremata</taxon>
        <taxon>Troglotrematidae</taxon>
        <taxon>Paragonimus</taxon>
    </lineage>
</organism>
<keyword evidence="3" id="KW-1185">Reference proteome</keyword>
<proteinExistence type="inferred from homology"/>
<dbReference type="EMBL" id="LUCH01001093">
    <property type="protein sequence ID" value="KAF5403687.1"/>
    <property type="molecule type" value="Genomic_DNA"/>
</dbReference>
<reference evidence="2" key="1">
    <citation type="submission" date="2019-05" db="EMBL/GenBank/DDBJ databases">
        <title>Annotation for the trematode Paragonimus heterotremus.</title>
        <authorList>
            <person name="Choi Y.-J."/>
        </authorList>
    </citation>
    <scope>NUCLEOTIDE SEQUENCE</scope>
    <source>
        <strain evidence="2">LC</strain>
    </source>
</reference>
<accession>A0A8J4X1Q5</accession>
<dbReference type="GO" id="GO:0005759">
    <property type="term" value="C:mitochondrial matrix"/>
    <property type="evidence" value="ECO:0007669"/>
    <property type="project" value="InterPro"/>
</dbReference>
<protein>
    <submittedName>
        <fullName evidence="2">Complement component 1 Q subcomponent-binding protein mitochondrial</fullName>
    </submittedName>
</protein>
<dbReference type="AlphaFoldDB" id="A0A8J4X1Q5"/>